<dbReference type="InterPro" id="IPR023298">
    <property type="entry name" value="ATPase_P-typ_TM_dom_sf"/>
</dbReference>
<evidence type="ECO:0000259" key="19">
    <source>
        <dbReference type="Pfam" id="PF00122"/>
    </source>
</evidence>
<feature type="transmembrane region" description="Helical" evidence="17">
    <location>
        <begin position="505"/>
        <end position="523"/>
    </location>
</feature>
<evidence type="ECO:0000256" key="16">
    <source>
        <dbReference type="ARBA" id="ARBA00059328"/>
    </source>
</evidence>
<feature type="transmembrane region" description="Helical" evidence="17">
    <location>
        <begin position="1266"/>
        <end position="1285"/>
    </location>
</feature>
<comment type="caution">
    <text evidence="17">Lacks conserved residue(s) required for the propagation of feature annotation.</text>
</comment>
<dbReference type="PANTHER" id="PTHR24093">
    <property type="entry name" value="CATION TRANSPORTING ATPASE"/>
    <property type="match status" value="1"/>
</dbReference>
<dbReference type="InterPro" id="IPR018303">
    <property type="entry name" value="ATPase_P-typ_P_site"/>
</dbReference>
<feature type="region of interest" description="Disordered" evidence="18">
    <location>
        <begin position="29"/>
        <end position="59"/>
    </location>
</feature>
<dbReference type="NCBIfam" id="TIGR01517">
    <property type="entry name" value="ATPase-IIB_Ca"/>
    <property type="match status" value="1"/>
</dbReference>
<sequence>MFAASDNVVIARQLTTQHRAPVRGKCRTNALQRPPMGNGVARPRAGRQRSPSQPLSWTDIRDGRLPLHRLPNHPAKARELREEQQMEGLGAAARVTACQLQPCCATRLELRVHPGGGFLHDCALSTGLAACLLGWLVPSPPATPGEYLRERSRSLSLLPHRRRRPSPPSAYINALGHRIHWAGARHLRCPAPKEPLDSGPPDRNGPVAAARQAATPTKPDPRRPSPSANRQTSLPRGTKLSAASTASPCRRHGPPPDDVNRSRAISVRAWDSDRETTSAGPPPAVIAATVPSRGVFCHLLFLCLHPLALTRRPRETNLQRPASTPNHPRRRLGLASMDSITPAPDNTTPRRHGEHVRGHHDGKPLASDLRDDAPPPSNRFAFTPAQLHTLITFRSLPALDAFGGLRGLAAGLRTDTAAGLSADETTLDDTIVFEEAVAAGREGRTPELRAAEPVAAAPAHHALRLGESPNPHFIDRRRIFGTNRLPRRRHKSFLRLMWIAFNDKLLILLTISATISLAIGIYQSVGEAGSSNIEWVDGVTVVIAIIIIVLATAANDWQQNHKFEKLNERNQQREVTVVRSGRAQKIWIHDVLVGDVMHIEAGDVVAVDGVLIQASGLHIDESSVSGESGMVQKTVPADHDASHASLADPFILSGTTVNRGVGRYLVTSIGANSTYGRTLISLREDVQVTPLQEKLGRLGKQLIIFGAAAGTIFFIILFIRYLTRLKYMSSKGPSSKAETFFHILILSITVVVITVPEGLALNVSVALAFATKRMLKDNNLVRLVRSVEIMGNATCVCSDKTGTLTQNKMTIVAGRVGAEDGFDDMETTTNAAGQPMPSSAAARPNSSVQLAASLSDEVKELIKDSIALNSTAFESVESSDSDYFGSSTETALLKFSRDHLGMGLLSVERANTPIVTLLPFESSRKWMAVLVKLPNGRYRLLVKGAAEVVFEYCAFLIGDPTYVLTAARLTADDRASFNETITNYANNMLRPVAIAYKDFDASEIFENPDDDPAAVNLEWLASGLIFIGVFGIRDPLRPEVIQSVRKCQDAGVFVRMVTGDNFLTAKAIAAECGIFTAGGIAMDGPTFRKLSPSQLDAVVPRLQVLARSSPEDKLLLVTHLRSMKETVAVTGDGTNDALALKAADVGLAMGMQGTEVAKEAASIILLDDNFASIVKALSWGRTVNDAVKKFCQFQFTINITAGTLTVISKLVGDSIFDVVQLLWINLIMDIFASLGLATDHPSPDFLKRKPEPRNASIISITMWKMILGQAIYQLAVVFTIHYAGWDLFDVDTRNEKHRLQTLVFNIYVWMQFFNQHNCRRVDNKLDIWYQGVLKNPWFIGVQCLTVVGQFIIIFKGGEAFNTVPLTGANWGWSILFGVLTIPLGALIRQIPDRYVLAFFRLCKRTFLFVTKPLRPLLCCCSCFSTLRARKRQKLNGDQQQEMGAVHSKPPETRGTMQSQVSQDGQTTLSEGTDVAEKTPKVVDLQGMIEAAKLGRSSGTDILELHPKTLKDDPILRTRSDVRIPPSQDVMLQRFMARDEEESRGRRSRRRTPARAVWVEPTRPVRAAQPARPGQTTTREKRGLTWEGLLRSKRR</sequence>
<comment type="caution">
    <text evidence="22">The sequence shown here is derived from an EMBL/GenBank/DDBJ whole genome shotgun (WGS) entry which is preliminary data.</text>
</comment>
<dbReference type="InterPro" id="IPR001757">
    <property type="entry name" value="P_typ_ATPase"/>
</dbReference>
<name>A0A2U3DSN9_PURLI</name>
<comment type="function">
    <text evidence="17">Catalyzes the hydrolysis of ATP coupled with the transport of calcium.</text>
</comment>
<keyword evidence="4 17" id="KW-0109">Calcium transport</keyword>
<evidence type="ECO:0000256" key="11">
    <source>
        <dbReference type="ARBA" id="ARBA00022967"/>
    </source>
</evidence>
<comment type="function">
    <text evidence="16">This magnesium-dependent enzyme catalyzes the hydrolysis of ATP coupled with the transport of calcium. Transports the calcium to the vacuole and participates in the control of the cytosolic free calcium.</text>
</comment>
<comment type="catalytic activity">
    <reaction evidence="15 17">
        <text>Ca(2+)(in) + ATP + H2O = Ca(2+)(out) + ADP + phosphate + H(+)</text>
        <dbReference type="Rhea" id="RHEA:18105"/>
        <dbReference type="ChEBI" id="CHEBI:15377"/>
        <dbReference type="ChEBI" id="CHEBI:15378"/>
        <dbReference type="ChEBI" id="CHEBI:29108"/>
        <dbReference type="ChEBI" id="CHEBI:30616"/>
        <dbReference type="ChEBI" id="CHEBI:43474"/>
        <dbReference type="ChEBI" id="CHEBI:456216"/>
        <dbReference type="EC" id="7.2.2.10"/>
    </reaction>
</comment>
<keyword evidence="8 17" id="KW-0106">Calcium</keyword>
<dbReference type="SUPFAM" id="SSF81660">
    <property type="entry name" value="Metal cation-transporting ATPase, ATP-binding domain N"/>
    <property type="match status" value="1"/>
</dbReference>
<feature type="domain" description="P-type ATPase A" evidence="19">
    <location>
        <begin position="571"/>
        <end position="678"/>
    </location>
</feature>
<feature type="domain" description="Cation-transporting P-type ATPase N-terminal" evidence="21">
    <location>
        <begin position="475"/>
        <end position="516"/>
    </location>
</feature>
<keyword evidence="10" id="KW-0460">Magnesium</keyword>
<feature type="compositionally biased region" description="Polar residues" evidence="18">
    <location>
        <begin position="1454"/>
        <end position="1470"/>
    </location>
</feature>
<evidence type="ECO:0000259" key="20">
    <source>
        <dbReference type="Pfam" id="PF00689"/>
    </source>
</evidence>
<evidence type="ECO:0000256" key="1">
    <source>
        <dbReference type="ARBA" id="ARBA00004128"/>
    </source>
</evidence>
<dbReference type="GO" id="GO:0005886">
    <property type="term" value="C:plasma membrane"/>
    <property type="evidence" value="ECO:0007669"/>
    <property type="project" value="TreeGrafter"/>
</dbReference>
<dbReference type="PROSITE" id="PS00154">
    <property type="entry name" value="ATPASE_E1_E2"/>
    <property type="match status" value="1"/>
</dbReference>
<evidence type="ECO:0000256" key="13">
    <source>
        <dbReference type="ARBA" id="ARBA00023065"/>
    </source>
</evidence>
<dbReference type="GO" id="GO:0006874">
    <property type="term" value="P:intracellular calcium ion homeostasis"/>
    <property type="evidence" value="ECO:0007669"/>
    <property type="project" value="TreeGrafter"/>
</dbReference>
<evidence type="ECO:0000256" key="4">
    <source>
        <dbReference type="ARBA" id="ARBA00022568"/>
    </source>
</evidence>
<evidence type="ECO:0000256" key="2">
    <source>
        <dbReference type="ARBA" id="ARBA00022448"/>
    </source>
</evidence>
<feature type="region of interest" description="Disordered" evidence="18">
    <location>
        <begin position="190"/>
        <end position="263"/>
    </location>
</feature>
<evidence type="ECO:0000256" key="18">
    <source>
        <dbReference type="SAM" id="MobiDB-lite"/>
    </source>
</evidence>
<evidence type="ECO:0000313" key="22">
    <source>
        <dbReference type="EMBL" id="PWI65281.1"/>
    </source>
</evidence>
<dbReference type="InterPro" id="IPR023299">
    <property type="entry name" value="ATPase_P-typ_cyto_dom_N"/>
</dbReference>
<evidence type="ECO:0000256" key="12">
    <source>
        <dbReference type="ARBA" id="ARBA00022989"/>
    </source>
</evidence>
<evidence type="ECO:0000256" key="9">
    <source>
        <dbReference type="ARBA" id="ARBA00022840"/>
    </source>
</evidence>
<feature type="domain" description="Cation-transporting P-type ATPase C-terminal" evidence="20">
    <location>
        <begin position="1214"/>
        <end position="1389"/>
    </location>
</feature>
<dbReference type="SFLD" id="SFLDS00003">
    <property type="entry name" value="Haloacid_Dehalogenase"/>
    <property type="match status" value="1"/>
</dbReference>
<dbReference type="FunFam" id="2.70.150.10:FF:000028">
    <property type="entry name" value="Calcium-transporting ATPase"/>
    <property type="match status" value="1"/>
</dbReference>
<dbReference type="Pfam" id="PF00690">
    <property type="entry name" value="Cation_ATPase_N"/>
    <property type="match status" value="1"/>
</dbReference>
<feature type="transmembrane region" description="Helical" evidence="17">
    <location>
        <begin position="702"/>
        <end position="723"/>
    </location>
</feature>
<feature type="compositionally biased region" description="Basic and acidic residues" evidence="18">
    <location>
        <begin position="355"/>
        <end position="373"/>
    </location>
</feature>
<evidence type="ECO:0000256" key="17">
    <source>
        <dbReference type="RuleBase" id="RU361146"/>
    </source>
</evidence>
<feature type="transmembrane region" description="Helical" evidence="17">
    <location>
        <begin position="1370"/>
        <end position="1387"/>
    </location>
</feature>
<evidence type="ECO:0000313" key="23">
    <source>
        <dbReference type="Proteomes" id="UP000245956"/>
    </source>
</evidence>
<evidence type="ECO:0000256" key="14">
    <source>
        <dbReference type="ARBA" id="ARBA00023136"/>
    </source>
</evidence>
<comment type="subcellular location">
    <subcellularLocation>
        <location evidence="17">Membrane</location>
        <topology evidence="17">Multi-pass membrane protein</topology>
    </subcellularLocation>
    <subcellularLocation>
        <location evidence="1">Vacuole membrane</location>
        <topology evidence="1">Multi-pass membrane protein</topology>
    </subcellularLocation>
</comment>
<feature type="transmembrane region" description="Helical" evidence="17">
    <location>
        <begin position="1335"/>
        <end position="1354"/>
    </location>
</feature>
<dbReference type="SFLD" id="SFLDG00002">
    <property type="entry name" value="C1.7:_P-type_atpase_like"/>
    <property type="match status" value="1"/>
</dbReference>
<keyword evidence="7 17" id="KW-0547">Nucleotide-binding</keyword>
<dbReference type="Pfam" id="PF13246">
    <property type="entry name" value="Cation_ATPase"/>
    <property type="match status" value="1"/>
</dbReference>
<proteinExistence type="inferred from homology"/>
<feature type="compositionally biased region" description="Polar residues" evidence="18">
    <location>
        <begin position="226"/>
        <end position="247"/>
    </location>
</feature>
<dbReference type="SUPFAM" id="SSF56784">
    <property type="entry name" value="HAD-like"/>
    <property type="match status" value="1"/>
</dbReference>
<evidence type="ECO:0000256" key="15">
    <source>
        <dbReference type="ARBA" id="ARBA00048694"/>
    </source>
</evidence>
<keyword evidence="6" id="KW-0479">Metal-binding</keyword>
<dbReference type="Proteomes" id="UP000245956">
    <property type="component" value="Unassembled WGS sequence"/>
</dbReference>
<dbReference type="SFLD" id="SFLDF00027">
    <property type="entry name" value="p-type_atpase"/>
    <property type="match status" value="1"/>
</dbReference>
<organism evidence="22 23">
    <name type="scientific">Purpureocillium lilacinum</name>
    <name type="common">Paecilomyces lilacinus</name>
    <dbReference type="NCBI Taxonomy" id="33203"/>
    <lineage>
        <taxon>Eukaryota</taxon>
        <taxon>Fungi</taxon>
        <taxon>Dikarya</taxon>
        <taxon>Ascomycota</taxon>
        <taxon>Pezizomycotina</taxon>
        <taxon>Sordariomycetes</taxon>
        <taxon>Hypocreomycetidae</taxon>
        <taxon>Hypocreales</taxon>
        <taxon>Ophiocordycipitaceae</taxon>
        <taxon>Purpureocillium</taxon>
    </lineage>
</organism>
<feature type="compositionally biased region" description="Basic and acidic residues" evidence="18">
    <location>
        <begin position="1535"/>
        <end position="1544"/>
    </location>
</feature>
<dbReference type="Pfam" id="PF08282">
    <property type="entry name" value="Hydrolase_3"/>
    <property type="match status" value="1"/>
</dbReference>
<dbReference type="Gene3D" id="3.40.50.1000">
    <property type="entry name" value="HAD superfamily/HAD-like"/>
    <property type="match status" value="1"/>
</dbReference>
<dbReference type="InterPro" id="IPR059000">
    <property type="entry name" value="ATPase_P-type_domA"/>
</dbReference>
<dbReference type="SUPFAM" id="SSF81653">
    <property type="entry name" value="Calcium ATPase, transduction domain A"/>
    <property type="match status" value="1"/>
</dbReference>
<evidence type="ECO:0000256" key="6">
    <source>
        <dbReference type="ARBA" id="ARBA00022723"/>
    </source>
</evidence>
<dbReference type="Gene3D" id="3.40.1110.10">
    <property type="entry name" value="Calcium-transporting ATPase, cytoplasmic domain N"/>
    <property type="match status" value="1"/>
</dbReference>
<feature type="transmembrane region" description="Helical" evidence="17">
    <location>
        <begin position="535"/>
        <end position="555"/>
    </location>
</feature>
<dbReference type="NCBIfam" id="TIGR01494">
    <property type="entry name" value="ATPase_P-type"/>
    <property type="match status" value="2"/>
</dbReference>
<dbReference type="Gene3D" id="2.70.150.10">
    <property type="entry name" value="Calcium-transporting ATPase, cytoplasmic transduction domain A"/>
    <property type="match status" value="1"/>
</dbReference>
<dbReference type="PRINTS" id="PR00120">
    <property type="entry name" value="HATPASE"/>
</dbReference>
<keyword evidence="12 17" id="KW-1133">Transmembrane helix</keyword>
<keyword evidence="13 17" id="KW-0406">Ion transport</keyword>
<dbReference type="GO" id="GO:0005524">
    <property type="term" value="F:ATP binding"/>
    <property type="evidence" value="ECO:0007669"/>
    <property type="project" value="UniProtKB-KW"/>
</dbReference>
<dbReference type="FunFam" id="3.40.50.1000:FF:000018">
    <property type="entry name" value="Calcium-transporting ATPase"/>
    <property type="match status" value="1"/>
</dbReference>
<dbReference type="InterPro" id="IPR023214">
    <property type="entry name" value="HAD_sf"/>
</dbReference>
<dbReference type="InterPro" id="IPR004014">
    <property type="entry name" value="ATPase_P-typ_cation-transptr_N"/>
</dbReference>
<protein>
    <recommendedName>
        <fullName evidence="17">Calcium-transporting ATPase</fullName>
        <ecNumber evidence="17">7.2.2.10</ecNumber>
    </recommendedName>
</protein>
<evidence type="ECO:0000256" key="8">
    <source>
        <dbReference type="ARBA" id="ARBA00022837"/>
    </source>
</evidence>
<dbReference type="GO" id="GO:0016887">
    <property type="term" value="F:ATP hydrolysis activity"/>
    <property type="evidence" value="ECO:0007669"/>
    <property type="project" value="InterPro"/>
</dbReference>
<evidence type="ECO:0000256" key="5">
    <source>
        <dbReference type="ARBA" id="ARBA00022692"/>
    </source>
</evidence>
<dbReference type="SUPFAM" id="SSF81665">
    <property type="entry name" value="Calcium ATPase, transmembrane domain M"/>
    <property type="match status" value="1"/>
</dbReference>
<feature type="transmembrane region" description="Helical" evidence="17">
    <location>
        <begin position="743"/>
        <end position="770"/>
    </location>
</feature>
<dbReference type="Pfam" id="PF00122">
    <property type="entry name" value="E1-E2_ATPase"/>
    <property type="match status" value="1"/>
</dbReference>
<evidence type="ECO:0000256" key="3">
    <source>
        <dbReference type="ARBA" id="ARBA00022554"/>
    </source>
</evidence>
<reference evidence="22 23" key="1">
    <citation type="journal article" date="2016" name="Front. Microbiol.">
        <title>Genome and transcriptome sequences reveal the specific parasitism of the nematophagous Purpureocillium lilacinum 36-1.</title>
        <authorList>
            <person name="Xie J."/>
            <person name="Li S."/>
            <person name="Mo C."/>
            <person name="Xiao X."/>
            <person name="Peng D."/>
            <person name="Wang G."/>
            <person name="Xiao Y."/>
        </authorList>
    </citation>
    <scope>NUCLEOTIDE SEQUENCE [LARGE SCALE GENOMIC DNA]</scope>
    <source>
        <strain evidence="22 23">36-1</strain>
    </source>
</reference>
<dbReference type="InterPro" id="IPR006408">
    <property type="entry name" value="P-type_ATPase_IIB"/>
</dbReference>
<dbReference type="EMBL" id="LCWV01000035">
    <property type="protein sequence ID" value="PWI65281.1"/>
    <property type="molecule type" value="Genomic_DNA"/>
</dbReference>
<dbReference type="GO" id="GO:0046872">
    <property type="term" value="F:metal ion binding"/>
    <property type="evidence" value="ECO:0007669"/>
    <property type="project" value="UniProtKB-KW"/>
</dbReference>
<evidence type="ECO:0000259" key="21">
    <source>
        <dbReference type="Pfam" id="PF00690"/>
    </source>
</evidence>
<dbReference type="EC" id="7.2.2.10" evidence="17"/>
<keyword evidence="14 17" id="KW-0472">Membrane</keyword>
<dbReference type="InterPro" id="IPR044492">
    <property type="entry name" value="P_typ_ATPase_HD_dom"/>
</dbReference>
<feature type="region of interest" description="Disordered" evidence="18">
    <location>
        <begin position="315"/>
        <end position="378"/>
    </location>
</feature>
<dbReference type="Gene3D" id="1.20.1110.10">
    <property type="entry name" value="Calcium-transporting ATPase, transmembrane domain"/>
    <property type="match status" value="1"/>
</dbReference>
<dbReference type="PANTHER" id="PTHR24093:SF369">
    <property type="entry name" value="CALCIUM-TRANSPORTING ATPASE"/>
    <property type="match status" value="1"/>
</dbReference>
<keyword evidence="3" id="KW-0926">Vacuole</keyword>
<accession>A0A2U3DSN9</accession>
<dbReference type="GO" id="GO:0005388">
    <property type="term" value="F:P-type calcium transporter activity"/>
    <property type="evidence" value="ECO:0007669"/>
    <property type="project" value="UniProtKB-EC"/>
</dbReference>
<dbReference type="InterPro" id="IPR006068">
    <property type="entry name" value="ATPase_P-typ_cation-transptr_C"/>
</dbReference>
<gene>
    <name evidence="22" type="ORF">PCL_07204</name>
</gene>
<keyword evidence="11" id="KW-1278">Translocase</keyword>
<dbReference type="Pfam" id="PF00689">
    <property type="entry name" value="Cation_ATPase_C"/>
    <property type="match status" value="1"/>
</dbReference>
<evidence type="ECO:0000256" key="7">
    <source>
        <dbReference type="ARBA" id="ARBA00022741"/>
    </source>
</evidence>
<feature type="region of interest" description="Disordered" evidence="18">
    <location>
        <begin position="1535"/>
        <end position="1594"/>
    </location>
</feature>
<dbReference type="GO" id="GO:0005774">
    <property type="term" value="C:vacuolar membrane"/>
    <property type="evidence" value="ECO:0007669"/>
    <property type="project" value="UniProtKB-SubCell"/>
</dbReference>
<evidence type="ECO:0000256" key="10">
    <source>
        <dbReference type="ARBA" id="ARBA00022842"/>
    </source>
</evidence>
<dbReference type="PRINTS" id="PR00119">
    <property type="entry name" value="CATATPASE"/>
</dbReference>
<feature type="region of interest" description="Disordered" evidence="18">
    <location>
        <begin position="1434"/>
        <end position="1474"/>
    </location>
</feature>
<dbReference type="InterPro" id="IPR036412">
    <property type="entry name" value="HAD-like_sf"/>
</dbReference>
<dbReference type="InterPro" id="IPR008250">
    <property type="entry name" value="ATPase_P-typ_transduc_dom_A_sf"/>
</dbReference>
<comment type="similarity">
    <text evidence="17">Belongs to the cation transport ATPase (P-type) (TC 3.A.3) family.</text>
</comment>
<keyword evidence="5 17" id="KW-0812">Transmembrane</keyword>
<keyword evidence="2 17" id="KW-0813">Transport</keyword>
<keyword evidence="9 17" id="KW-0067">ATP-binding</keyword>